<keyword evidence="3" id="KW-1185">Reference proteome</keyword>
<feature type="region of interest" description="Disordered" evidence="1">
    <location>
        <begin position="1"/>
        <end position="41"/>
    </location>
</feature>
<feature type="compositionally biased region" description="Polar residues" evidence="1">
    <location>
        <begin position="26"/>
        <end position="41"/>
    </location>
</feature>
<dbReference type="EMBL" id="KN833856">
    <property type="protein sequence ID" value="KIK16497.1"/>
    <property type="molecule type" value="Genomic_DNA"/>
</dbReference>
<dbReference type="AlphaFoldDB" id="A0A0C9Z2D1"/>
<proteinExistence type="predicted"/>
<name>A0A0C9Z2D1_9AGAM</name>
<feature type="non-terminal residue" evidence="2">
    <location>
        <position position="1"/>
    </location>
</feature>
<reference evidence="3" key="2">
    <citation type="submission" date="2015-01" db="EMBL/GenBank/DDBJ databases">
        <title>Evolutionary Origins and Diversification of the Mycorrhizal Mutualists.</title>
        <authorList>
            <consortium name="DOE Joint Genome Institute"/>
            <consortium name="Mycorrhizal Genomics Consortium"/>
            <person name="Kohler A."/>
            <person name="Kuo A."/>
            <person name="Nagy L.G."/>
            <person name="Floudas D."/>
            <person name="Copeland A."/>
            <person name="Barry K.W."/>
            <person name="Cichocki N."/>
            <person name="Veneault-Fourrey C."/>
            <person name="LaButti K."/>
            <person name="Lindquist E.A."/>
            <person name="Lipzen A."/>
            <person name="Lundell T."/>
            <person name="Morin E."/>
            <person name="Murat C."/>
            <person name="Riley R."/>
            <person name="Ohm R."/>
            <person name="Sun H."/>
            <person name="Tunlid A."/>
            <person name="Henrissat B."/>
            <person name="Grigoriev I.V."/>
            <person name="Hibbett D.S."/>
            <person name="Martin F."/>
        </authorList>
    </citation>
    <scope>NUCLEOTIDE SEQUENCE [LARGE SCALE GENOMIC DNA]</scope>
    <source>
        <strain evidence="3">441</strain>
    </source>
</reference>
<accession>A0A0C9Z2D1</accession>
<dbReference type="STRING" id="765257.A0A0C9Z2D1"/>
<sequence>MQPGRPPTAGRPSQPTSAKPAPTPPNEGSTRPVTRSSTLPLEDIINSSDEQVKDAQSGRKFLDGIQYTIPGEPTTAEQVSQALFYITQMKGVTPTIRSAIRSAAYLVLELSASTAAHAIVKEVSSKLEQTVVAAISPQIAKILSVADTLNDEAIDNLKVLAKTRPNLAPTPYRDALVSQHNEVTAETQAQLTMNIARAHAAIKERQILLDPERDHPLIKGNILKEDLVKLIKQALETLETNDGPKLQLKSLTRLQNQGIVIELNSQEATEWVRNPPNKFLFTEELGGKIRIKDRQYHIVVPFFPVSTDLTDPTTLREIESENDLPANAIGNAKWVKDPTKRS</sequence>
<organism evidence="2 3">
    <name type="scientific">Pisolithus microcarpus 441</name>
    <dbReference type="NCBI Taxonomy" id="765257"/>
    <lineage>
        <taxon>Eukaryota</taxon>
        <taxon>Fungi</taxon>
        <taxon>Dikarya</taxon>
        <taxon>Basidiomycota</taxon>
        <taxon>Agaricomycotina</taxon>
        <taxon>Agaricomycetes</taxon>
        <taxon>Agaricomycetidae</taxon>
        <taxon>Boletales</taxon>
        <taxon>Sclerodermatineae</taxon>
        <taxon>Pisolithaceae</taxon>
        <taxon>Pisolithus</taxon>
    </lineage>
</organism>
<dbReference type="Proteomes" id="UP000054018">
    <property type="component" value="Unassembled WGS sequence"/>
</dbReference>
<reference evidence="2 3" key="1">
    <citation type="submission" date="2014-04" db="EMBL/GenBank/DDBJ databases">
        <authorList>
            <consortium name="DOE Joint Genome Institute"/>
            <person name="Kuo A."/>
            <person name="Kohler A."/>
            <person name="Costa M.D."/>
            <person name="Nagy L.G."/>
            <person name="Floudas D."/>
            <person name="Copeland A."/>
            <person name="Barry K.W."/>
            <person name="Cichocki N."/>
            <person name="Veneault-Fourrey C."/>
            <person name="LaButti K."/>
            <person name="Lindquist E.A."/>
            <person name="Lipzen A."/>
            <person name="Lundell T."/>
            <person name="Morin E."/>
            <person name="Murat C."/>
            <person name="Sun H."/>
            <person name="Tunlid A."/>
            <person name="Henrissat B."/>
            <person name="Grigoriev I.V."/>
            <person name="Hibbett D.S."/>
            <person name="Martin F."/>
            <person name="Nordberg H.P."/>
            <person name="Cantor M.N."/>
            <person name="Hua S.X."/>
        </authorList>
    </citation>
    <scope>NUCLEOTIDE SEQUENCE [LARGE SCALE GENOMIC DNA]</scope>
    <source>
        <strain evidence="2 3">441</strain>
    </source>
</reference>
<dbReference type="OrthoDB" id="2692743at2759"/>
<dbReference type="HOGENOM" id="CLU_031133_1_0_1"/>
<evidence type="ECO:0000256" key="1">
    <source>
        <dbReference type="SAM" id="MobiDB-lite"/>
    </source>
</evidence>
<gene>
    <name evidence="2" type="ORF">PISMIDRAFT_636878</name>
</gene>
<protein>
    <submittedName>
        <fullName evidence="2">Uncharacterized protein</fullName>
    </submittedName>
</protein>
<evidence type="ECO:0000313" key="2">
    <source>
        <dbReference type="EMBL" id="KIK16497.1"/>
    </source>
</evidence>
<evidence type="ECO:0000313" key="3">
    <source>
        <dbReference type="Proteomes" id="UP000054018"/>
    </source>
</evidence>